<dbReference type="Gene3D" id="1.20.5.110">
    <property type="match status" value="1"/>
</dbReference>
<evidence type="ECO:0000256" key="7">
    <source>
        <dbReference type="SAM" id="Phobius"/>
    </source>
</evidence>
<dbReference type="GO" id="GO:0006906">
    <property type="term" value="P:vesicle fusion"/>
    <property type="evidence" value="ECO:0007669"/>
    <property type="project" value="TreeGrafter"/>
</dbReference>
<dbReference type="AlphaFoldDB" id="A0A1J4JCF1"/>
<protein>
    <recommendedName>
        <fullName evidence="10">t-SNARE coiled-coil homology domain-containing protein</fullName>
    </recommendedName>
</protein>
<keyword evidence="4" id="KW-0653">Protein transport</keyword>
<dbReference type="VEuPathDB" id="TrichDB:TRFO_37927"/>
<sequence length="199" mass="22872">MSEVEFSQYQDHISNLLNEFKECIQEYPNVGYNDRATQYATIRNKYTQLKLDLSEWNSTAATWPPSLRNKVRNYTDSIKTEVESLNISFNADVTEASRKELLGNSVTSTIDQEAAADSLINNANETKDLGIGILEELDRHRTKLVDISGKVTQLDTGLDRAGGILHEMQCRDRQRKYFLWGVNIFLFITLCVFIYYILK</sequence>
<name>A0A1J4JCF1_9EUKA</name>
<proteinExistence type="predicted"/>
<dbReference type="GeneID" id="94846429"/>
<dbReference type="GO" id="GO:0005789">
    <property type="term" value="C:endoplasmic reticulum membrane"/>
    <property type="evidence" value="ECO:0007669"/>
    <property type="project" value="TreeGrafter"/>
</dbReference>
<dbReference type="EMBL" id="MLAK01001211">
    <property type="protein sequence ID" value="OHS95935.1"/>
    <property type="molecule type" value="Genomic_DNA"/>
</dbReference>
<comment type="caution">
    <text evidence="8">The sequence shown here is derived from an EMBL/GenBank/DDBJ whole genome shotgun (WGS) entry which is preliminary data.</text>
</comment>
<keyword evidence="2" id="KW-0813">Transport</keyword>
<feature type="transmembrane region" description="Helical" evidence="7">
    <location>
        <begin position="177"/>
        <end position="198"/>
    </location>
</feature>
<evidence type="ECO:0000256" key="5">
    <source>
        <dbReference type="ARBA" id="ARBA00022989"/>
    </source>
</evidence>
<dbReference type="SUPFAM" id="SSF58038">
    <property type="entry name" value="SNARE fusion complex"/>
    <property type="match status" value="1"/>
</dbReference>
<evidence type="ECO:0000313" key="8">
    <source>
        <dbReference type="EMBL" id="OHS95935.1"/>
    </source>
</evidence>
<dbReference type="GO" id="GO:0031902">
    <property type="term" value="C:late endosome membrane"/>
    <property type="evidence" value="ECO:0007669"/>
    <property type="project" value="TreeGrafter"/>
</dbReference>
<evidence type="ECO:0000256" key="4">
    <source>
        <dbReference type="ARBA" id="ARBA00022927"/>
    </source>
</evidence>
<dbReference type="GO" id="GO:0005484">
    <property type="term" value="F:SNAP receptor activity"/>
    <property type="evidence" value="ECO:0007669"/>
    <property type="project" value="TreeGrafter"/>
</dbReference>
<comment type="subcellular location">
    <subcellularLocation>
        <location evidence="1">Membrane</location>
        <topology evidence="1">Single-pass type IV membrane protein</topology>
    </subcellularLocation>
</comment>
<organism evidence="8 9">
    <name type="scientific">Tritrichomonas foetus</name>
    <dbReference type="NCBI Taxonomy" id="1144522"/>
    <lineage>
        <taxon>Eukaryota</taxon>
        <taxon>Metamonada</taxon>
        <taxon>Parabasalia</taxon>
        <taxon>Tritrichomonadida</taxon>
        <taxon>Tritrichomonadidae</taxon>
        <taxon>Tritrichomonas</taxon>
    </lineage>
</organism>
<gene>
    <name evidence="8" type="ORF">TRFO_37927</name>
</gene>
<reference evidence="8" key="1">
    <citation type="submission" date="2016-10" db="EMBL/GenBank/DDBJ databases">
        <authorList>
            <person name="Benchimol M."/>
            <person name="Almeida L.G."/>
            <person name="Vasconcelos A.T."/>
            <person name="Perreira-Neves A."/>
            <person name="Rosa I.A."/>
            <person name="Tasca T."/>
            <person name="Bogo M.R."/>
            <person name="de Souza W."/>
        </authorList>
    </citation>
    <scope>NUCLEOTIDE SEQUENCE [LARGE SCALE GENOMIC DNA]</scope>
    <source>
        <strain evidence="8">K</strain>
    </source>
</reference>
<dbReference type="GO" id="GO:0012507">
    <property type="term" value="C:ER to Golgi transport vesicle membrane"/>
    <property type="evidence" value="ECO:0007669"/>
    <property type="project" value="TreeGrafter"/>
</dbReference>
<keyword evidence="5 7" id="KW-1133">Transmembrane helix</keyword>
<accession>A0A1J4JCF1</accession>
<dbReference type="OrthoDB" id="10456670at2759"/>
<dbReference type="PANTHER" id="PTHR21230">
    <property type="entry name" value="VESICLE TRANSPORT V-SNARE PROTEIN VTI1-RELATED"/>
    <property type="match status" value="1"/>
</dbReference>
<evidence type="ECO:0008006" key="10">
    <source>
        <dbReference type="Google" id="ProtNLM"/>
    </source>
</evidence>
<dbReference type="RefSeq" id="XP_068349072.1">
    <property type="nucleotide sequence ID" value="XM_068511725.1"/>
</dbReference>
<dbReference type="GO" id="GO:0015031">
    <property type="term" value="P:protein transport"/>
    <property type="evidence" value="ECO:0007669"/>
    <property type="project" value="UniProtKB-KW"/>
</dbReference>
<dbReference type="GO" id="GO:0031201">
    <property type="term" value="C:SNARE complex"/>
    <property type="evidence" value="ECO:0007669"/>
    <property type="project" value="TreeGrafter"/>
</dbReference>
<evidence type="ECO:0000256" key="2">
    <source>
        <dbReference type="ARBA" id="ARBA00022448"/>
    </source>
</evidence>
<evidence type="ECO:0000256" key="3">
    <source>
        <dbReference type="ARBA" id="ARBA00022692"/>
    </source>
</evidence>
<keyword evidence="6 7" id="KW-0472">Membrane</keyword>
<evidence type="ECO:0000313" key="9">
    <source>
        <dbReference type="Proteomes" id="UP000179807"/>
    </source>
</evidence>
<evidence type="ECO:0000256" key="6">
    <source>
        <dbReference type="ARBA" id="ARBA00023136"/>
    </source>
</evidence>
<keyword evidence="9" id="KW-1185">Reference proteome</keyword>
<dbReference type="GO" id="GO:0000149">
    <property type="term" value="F:SNARE binding"/>
    <property type="evidence" value="ECO:0007669"/>
    <property type="project" value="TreeGrafter"/>
</dbReference>
<dbReference type="PANTHER" id="PTHR21230:SF26">
    <property type="entry name" value="VESICLE TRANSPORT THROUGH INTERACTION WITH T-SNARES HOMOLOG 1A"/>
    <property type="match status" value="1"/>
</dbReference>
<dbReference type="Proteomes" id="UP000179807">
    <property type="component" value="Unassembled WGS sequence"/>
</dbReference>
<keyword evidence="3 7" id="KW-0812">Transmembrane</keyword>
<evidence type="ECO:0000256" key="1">
    <source>
        <dbReference type="ARBA" id="ARBA00004211"/>
    </source>
</evidence>
<dbReference type="GO" id="GO:0005794">
    <property type="term" value="C:Golgi apparatus"/>
    <property type="evidence" value="ECO:0007669"/>
    <property type="project" value="TreeGrafter"/>
</dbReference>